<organism evidence="2 3">
    <name type="scientific">Mycolicibacterium madagascariense</name>
    <dbReference type="NCBI Taxonomy" id="212765"/>
    <lineage>
        <taxon>Bacteria</taxon>
        <taxon>Bacillati</taxon>
        <taxon>Actinomycetota</taxon>
        <taxon>Actinomycetes</taxon>
        <taxon>Mycobacteriales</taxon>
        <taxon>Mycobacteriaceae</taxon>
        <taxon>Mycolicibacterium</taxon>
    </lineage>
</organism>
<accession>A0A7I7XK16</accession>
<dbReference type="InterPro" id="IPR036490">
    <property type="entry name" value="ThsB_TIR-like_sf"/>
</dbReference>
<dbReference type="SUPFAM" id="SSF52206">
    <property type="entry name" value="Hypothetical protein MTH538"/>
    <property type="match status" value="1"/>
</dbReference>
<evidence type="ECO:0000259" key="1">
    <source>
        <dbReference type="Pfam" id="PF08937"/>
    </source>
</evidence>
<dbReference type="InterPro" id="IPR015032">
    <property type="entry name" value="ThsB__TIR-like_domain"/>
</dbReference>
<dbReference type="RefSeq" id="WP_163740195.1">
    <property type="nucleotide sequence ID" value="NZ_AP022610.1"/>
</dbReference>
<evidence type="ECO:0000313" key="3">
    <source>
        <dbReference type="Proteomes" id="UP000466517"/>
    </source>
</evidence>
<dbReference type="KEGG" id="mmag:MMAD_38540"/>
<name>A0A7I7XK16_9MYCO</name>
<dbReference type="Pfam" id="PF08937">
    <property type="entry name" value="ThsB_TIR"/>
    <property type="match status" value="1"/>
</dbReference>
<dbReference type="Proteomes" id="UP000466517">
    <property type="component" value="Chromosome"/>
</dbReference>
<proteinExistence type="predicted"/>
<sequence>MAHRTFFSFHYERDVQRASVVRNSSQTKPSITPEWIDASLWEATKPSDAAIERLIARAVLSTTVTAVLIGAETSNRQWVNYEIRESLARGNGLLGIYIHNILDFNRRPDRMGVNPLPTTVPTYDWVRDNGYQNLGTWVDRAYASR</sequence>
<evidence type="ECO:0000313" key="2">
    <source>
        <dbReference type="EMBL" id="BBZ29559.1"/>
    </source>
</evidence>
<reference evidence="2 3" key="1">
    <citation type="journal article" date="2019" name="Emerg. Microbes Infect.">
        <title>Comprehensive subspecies identification of 175 nontuberculous mycobacteria species based on 7547 genomic profiles.</title>
        <authorList>
            <person name="Matsumoto Y."/>
            <person name="Kinjo T."/>
            <person name="Motooka D."/>
            <person name="Nabeya D."/>
            <person name="Jung N."/>
            <person name="Uechi K."/>
            <person name="Horii T."/>
            <person name="Iida T."/>
            <person name="Fujita J."/>
            <person name="Nakamura S."/>
        </authorList>
    </citation>
    <scope>NUCLEOTIDE SEQUENCE [LARGE SCALE GENOMIC DNA]</scope>
    <source>
        <strain evidence="2 3">JCM 13574</strain>
    </source>
</reference>
<keyword evidence="3" id="KW-1185">Reference proteome</keyword>
<dbReference type="EMBL" id="AP022610">
    <property type="protein sequence ID" value="BBZ29559.1"/>
    <property type="molecule type" value="Genomic_DNA"/>
</dbReference>
<dbReference type="AlphaFoldDB" id="A0A7I7XK16"/>
<protein>
    <recommendedName>
        <fullName evidence="1">Thoeris protein ThsB TIR-like domain-containing protein</fullName>
    </recommendedName>
</protein>
<gene>
    <name evidence="2" type="ORF">MMAD_38540</name>
</gene>
<feature type="domain" description="Thoeris protein ThsB TIR-like" evidence="1">
    <location>
        <begin position="6"/>
        <end position="100"/>
    </location>
</feature>